<dbReference type="EMBL" id="CAJOBC010086148">
    <property type="protein sequence ID" value="CAF4340416.1"/>
    <property type="molecule type" value="Genomic_DNA"/>
</dbReference>
<reference evidence="8" key="1">
    <citation type="submission" date="2021-02" db="EMBL/GenBank/DDBJ databases">
        <authorList>
            <person name="Nowell W R."/>
        </authorList>
    </citation>
    <scope>NUCLEOTIDE SEQUENCE</scope>
</reference>
<evidence type="ECO:0000256" key="1">
    <source>
        <dbReference type="ARBA" id="ARBA00022679"/>
    </source>
</evidence>
<dbReference type="GO" id="GO:0008270">
    <property type="term" value="F:zinc ion binding"/>
    <property type="evidence" value="ECO:0007669"/>
    <property type="project" value="UniProtKB-KW"/>
</dbReference>
<evidence type="ECO:0000313" key="8">
    <source>
        <dbReference type="EMBL" id="CAF1473538.1"/>
    </source>
</evidence>
<dbReference type="PROSITE" id="PS51873">
    <property type="entry name" value="TRIAD"/>
    <property type="match status" value="1"/>
</dbReference>
<evidence type="ECO:0000256" key="2">
    <source>
        <dbReference type="ARBA" id="ARBA00022723"/>
    </source>
</evidence>
<dbReference type="OrthoDB" id="10009520at2759"/>
<protein>
    <recommendedName>
        <fullName evidence="7">RING-type domain-containing protein</fullName>
    </recommendedName>
</protein>
<dbReference type="InterPro" id="IPR031127">
    <property type="entry name" value="E3_UB_ligase_RBR"/>
</dbReference>
<keyword evidence="1" id="KW-0808">Transferase</keyword>
<sequence>MRIRGRKQSLSKLNLVTETKVAAQVTNVTHDYYTCEISQMDLSTREKDNNSRIPQCLICYEDKNAVHYLSCCHNYVCELCQLYYLKINIEKNDIHCISCDHILNKNEILTYLHNDLDLIKKYRQRISCPQCHSFQIKLIKKYLIFKSNHLICQSCSYEWCKQCHLTWHQNMSCSEYKQGDIPLKQWAKRRDKDNQYNAHQCPKCGIYIQRNEGCPHMTCSQCSCQFCYNCGKQRITLKWLGSHDSKFSPLG</sequence>
<evidence type="ECO:0000259" key="7">
    <source>
        <dbReference type="PROSITE" id="PS51873"/>
    </source>
</evidence>
<organism evidence="8 10">
    <name type="scientific">Didymodactylos carnosus</name>
    <dbReference type="NCBI Taxonomy" id="1234261"/>
    <lineage>
        <taxon>Eukaryota</taxon>
        <taxon>Metazoa</taxon>
        <taxon>Spiralia</taxon>
        <taxon>Gnathifera</taxon>
        <taxon>Rotifera</taxon>
        <taxon>Eurotatoria</taxon>
        <taxon>Bdelloidea</taxon>
        <taxon>Philodinida</taxon>
        <taxon>Philodinidae</taxon>
        <taxon>Didymodactylos</taxon>
    </lineage>
</organism>
<feature type="domain" description="RING-type" evidence="7">
    <location>
        <begin position="52"/>
        <end position="251"/>
    </location>
</feature>
<comment type="caution">
    <text evidence="8">The sequence shown here is derived from an EMBL/GenBank/DDBJ whole genome shotgun (WGS) entry which is preliminary data.</text>
</comment>
<keyword evidence="2" id="KW-0479">Metal-binding</keyword>
<evidence type="ECO:0000313" key="10">
    <source>
        <dbReference type="Proteomes" id="UP000663829"/>
    </source>
</evidence>
<proteinExistence type="predicted"/>
<dbReference type="SUPFAM" id="SSF57850">
    <property type="entry name" value="RING/U-box"/>
    <property type="match status" value="2"/>
</dbReference>
<dbReference type="AlphaFoldDB" id="A0A815RD07"/>
<evidence type="ECO:0000256" key="3">
    <source>
        <dbReference type="ARBA" id="ARBA00022737"/>
    </source>
</evidence>
<dbReference type="Proteomes" id="UP000663829">
    <property type="component" value="Unassembled WGS sequence"/>
</dbReference>
<dbReference type="EMBL" id="CAJNOQ010020679">
    <property type="protein sequence ID" value="CAF1473538.1"/>
    <property type="molecule type" value="Genomic_DNA"/>
</dbReference>
<dbReference type="Pfam" id="PF22191">
    <property type="entry name" value="IBR_1"/>
    <property type="match status" value="1"/>
</dbReference>
<keyword evidence="6" id="KW-0862">Zinc</keyword>
<dbReference type="GO" id="GO:0016567">
    <property type="term" value="P:protein ubiquitination"/>
    <property type="evidence" value="ECO:0007669"/>
    <property type="project" value="InterPro"/>
</dbReference>
<dbReference type="PANTHER" id="PTHR11685">
    <property type="entry name" value="RBR FAMILY RING FINGER AND IBR DOMAIN-CONTAINING"/>
    <property type="match status" value="1"/>
</dbReference>
<evidence type="ECO:0000256" key="6">
    <source>
        <dbReference type="ARBA" id="ARBA00022833"/>
    </source>
</evidence>
<dbReference type="InterPro" id="IPR044066">
    <property type="entry name" value="TRIAD_supradom"/>
</dbReference>
<evidence type="ECO:0000313" key="9">
    <source>
        <dbReference type="EMBL" id="CAF4340416.1"/>
    </source>
</evidence>
<dbReference type="Proteomes" id="UP000681722">
    <property type="component" value="Unassembled WGS sequence"/>
</dbReference>
<keyword evidence="3" id="KW-0677">Repeat</keyword>
<accession>A0A815RD07</accession>
<evidence type="ECO:0000256" key="5">
    <source>
        <dbReference type="ARBA" id="ARBA00022786"/>
    </source>
</evidence>
<keyword evidence="10" id="KW-1185">Reference proteome</keyword>
<gene>
    <name evidence="8" type="ORF">GPM918_LOCUS35550</name>
    <name evidence="9" type="ORF">SRO942_LOCUS36268</name>
</gene>
<name>A0A815RD07_9BILA</name>
<keyword evidence="5" id="KW-0833">Ubl conjugation pathway</keyword>
<keyword evidence="4" id="KW-0863">Zinc-finger</keyword>
<evidence type="ECO:0000256" key="4">
    <source>
        <dbReference type="ARBA" id="ARBA00022771"/>
    </source>
</evidence>
<dbReference type="GO" id="GO:0004842">
    <property type="term" value="F:ubiquitin-protein transferase activity"/>
    <property type="evidence" value="ECO:0007669"/>
    <property type="project" value="InterPro"/>
</dbReference>
<dbReference type="Gene3D" id="1.20.120.1750">
    <property type="match status" value="1"/>
</dbReference>